<dbReference type="Gene3D" id="1.25.40.10">
    <property type="entry name" value="Tetratricopeptide repeat domain"/>
    <property type="match status" value="2"/>
</dbReference>
<dbReference type="RefSeq" id="WP_170266938.1">
    <property type="nucleotide sequence ID" value="NZ_BKAG01000037.1"/>
</dbReference>
<dbReference type="PROSITE" id="PS50005">
    <property type="entry name" value="TPR"/>
    <property type="match status" value="2"/>
</dbReference>
<feature type="chain" id="PRO_5022134999" evidence="2">
    <location>
        <begin position="19"/>
        <end position="473"/>
    </location>
</feature>
<feature type="repeat" description="TPR" evidence="1">
    <location>
        <begin position="388"/>
        <end position="421"/>
    </location>
</feature>
<evidence type="ECO:0000313" key="3">
    <source>
        <dbReference type="EMBL" id="GEP44845.1"/>
    </source>
</evidence>
<evidence type="ECO:0000256" key="2">
    <source>
        <dbReference type="SAM" id="SignalP"/>
    </source>
</evidence>
<organism evidence="3 4">
    <name type="scientific">Brevifollis gellanilyticus</name>
    <dbReference type="NCBI Taxonomy" id="748831"/>
    <lineage>
        <taxon>Bacteria</taxon>
        <taxon>Pseudomonadati</taxon>
        <taxon>Verrucomicrobiota</taxon>
        <taxon>Verrucomicrobiia</taxon>
        <taxon>Verrucomicrobiales</taxon>
        <taxon>Verrucomicrobiaceae</taxon>
    </lineage>
</organism>
<keyword evidence="4" id="KW-1185">Reference proteome</keyword>
<dbReference type="PANTHER" id="PTHR12558:SF13">
    <property type="entry name" value="CELL DIVISION CYCLE PROTEIN 27 HOMOLOG"/>
    <property type="match status" value="1"/>
</dbReference>
<dbReference type="SUPFAM" id="SSF48452">
    <property type="entry name" value="TPR-like"/>
    <property type="match status" value="1"/>
</dbReference>
<dbReference type="InterPro" id="IPR019734">
    <property type="entry name" value="TPR_rpt"/>
</dbReference>
<evidence type="ECO:0000256" key="1">
    <source>
        <dbReference type="PROSITE-ProRule" id="PRU00339"/>
    </source>
</evidence>
<dbReference type="AlphaFoldDB" id="A0A512MDN4"/>
<feature type="signal peptide" evidence="2">
    <location>
        <begin position="1"/>
        <end position="18"/>
    </location>
</feature>
<accession>A0A512MDN4</accession>
<keyword evidence="2" id="KW-0732">Signal</keyword>
<dbReference type="InterPro" id="IPR011990">
    <property type="entry name" value="TPR-like_helical_dom_sf"/>
</dbReference>
<dbReference type="EMBL" id="BKAG01000037">
    <property type="protein sequence ID" value="GEP44845.1"/>
    <property type="molecule type" value="Genomic_DNA"/>
</dbReference>
<proteinExistence type="predicted"/>
<protein>
    <submittedName>
        <fullName evidence="3">Uncharacterized protein</fullName>
    </submittedName>
</protein>
<keyword evidence="1" id="KW-0802">TPR repeat</keyword>
<reference evidence="3 4" key="1">
    <citation type="submission" date="2019-07" db="EMBL/GenBank/DDBJ databases">
        <title>Whole genome shotgun sequence of Brevifollis gellanilyticus NBRC 108608.</title>
        <authorList>
            <person name="Hosoyama A."/>
            <person name="Uohara A."/>
            <person name="Ohji S."/>
            <person name="Ichikawa N."/>
        </authorList>
    </citation>
    <scope>NUCLEOTIDE SEQUENCE [LARGE SCALE GENOMIC DNA]</scope>
    <source>
        <strain evidence="3 4">NBRC 108608</strain>
    </source>
</reference>
<feature type="repeat" description="TPR" evidence="1">
    <location>
        <begin position="110"/>
        <end position="143"/>
    </location>
</feature>
<dbReference type="SUPFAM" id="SSF81901">
    <property type="entry name" value="HCP-like"/>
    <property type="match status" value="1"/>
</dbReference>
<dbReference type="PANTHER" id="PTHR12558">
    <property type="entry name" value="CELL DIVISION CYCLE 16,23,27"/>
    <property type="match status" value="1"/>
</dbReference>
<dbReference type="Proteomes" id="UP000321577">
    <property type="component" value="Unassembled WGS sequence"/>
</dbReference>
<sequence>MKTLLPLFVLLAASSASAVGTAQPAATAPAATTSAPAPEEKPTPGAYALELWKDPSFAKFFLGTYSVFPDVEPPLSDSDREILNQLLPMMKKPQDAAAALVKFIKTDTNAIFDLTLANLYLEAGQADAAIMMFQRAVDKFPSFRRAWRGLGMAQVRQQKWLGAVTSLSRAIGLGAQDGPSYGLYGYALLSLDRPASAESAYRMALMFQPDLLDWKLGLVRCVLKQQKAAEAVAVCEEIIRHNPDRTEFISLQSEAYLALKENTKATENIEFLARLGLAKAPDLQRLGDIYLINKDTGLALSAYKRALEAGEFEPSKVITQAENLSMQGGLTESAELIKTARTISAGKMAKEDEARLLKLEARLAVSAGKADASVPMLERVVELNPLDGAALMLLGQHYQDKGDTPKAVSYYERATKIKDQEAPANMRLAQIHLAANKLADALPLLKRSHELKPSDSVAKLISDIERALRKGSK</sequence>
<dbReference type="Pfam" id="PF14559">
    <property type="entry name" value="TPR_19"/>
    <property type="match status" value="1"/>
</dbReference>
<name>A0A512MDN4_9BACT</name>
<comment type="caution">
    <text evidence="3">The sequence shown here is derived from an EMBL/GenBank/DDBJ whole genome shotgun (WGS) entry which is preliminary data.</text>
</comment>
<dbReference type="Pfam" id="PF13432">
    <property type="entry name" value="TPR_16"/>
    <property type="match status" value="2"/>
</dbReference>
<evidence type="ECO:0000313" key="4">
    <source>
        <dbReference type="Proteomes" id="UP000321577"/>
    </source>
</evidence>
<dbReference type="SMART" id="SM00028">
    <property type="entry name" value="TPR"/>
    <property type="match status" value="7"/>
</dbReference>
<gene>
    <name evidence="3" type="ORF">BGE01nite_41360</name>
</gene>